<evidence type="ECO:0000313" key="5">
    <source>
        <dbReference type="Proteomes" id="UP001231362"/>
    </source>
</evidence>
<name>A0ABT9V0Z3_9BACL</name>
<comment type="similarity">
    <text evidence="1">Belongs to the aldehyde dehydrogenase family.</text>
</comment>
<evidence type="ECO:0000313" key="4">
    <source>
        <dbReference type="EMBL" id="MDQ0154625.1"/>
    </source>
</evidence>
<comment type="caution">
    <text evidence="4">The sequence shown here is derived from an EMBL/GenBank/DDBJ whole genome shotgun (WGS) entry which is preliminary data.</text>
</comment>
<reference evidence="4 5" key="1">
    <citation type="submission" date="2023-07" db="EMBL/GenBank/DDBJ databases">
        <title>Genomic Encyclopedia of Type Strains, Phase IV (KMG-IV): sequencing the most valuable type-strain genomes for metagenomic binning, comparative biology and taxonomic classification.</title>
        <authorList>
            <person name="Goeker M."/>
        </authorList>
    </citation>
    <scope>NUCLEOTIDE SEQUENCE [LARGE SCALE GENOMIC DNA]</scope>
    <source>
        <strain evidence="4 5">DSM 23948</strain>
    </source>
</reference>
<dbReference type="InterPro" id="IPR051020">
    <property type="entry name" value="ALDH-related_metabolic_enz"/>
</dbReference>
<dbReference type="CDD" id="cd07149">
    <property type="entry name" value="ALDH_y4uC"/>
    <property type="match status" value="1"/>
</dbReference>
<keyword evidence="5" id="KW-1185">Reference proteome</keyword>
<sequence length="499" mass="54665">MTYFFQHQNGYVFITEYSERMITLKKSNYINGEWIQAGNYAELLSPYTRESIAFIPQASFEEVELAIEAAEKTRMEMENLSALERANILYAISDAFANRRLEAAKLISLESAKPLKYALGEIDRTIETYRFAGDEAKRLVGELIPMDAARTGKDRFAYTIEQPLGVIGAITPFNFPQNLVAHKVGPAIAAGNTIVLKPASQTPLSALLLAEIIDKTNLPKGAFNVVIGSGGTVGEQLIKDERIKMITFTGSPSVGIGIREKAGLKRVALELGSNSGVIIDRNVNLEPIVGKCVTGAFSNQGQVCISLQRIYVMEDLFEPFITAFIEKTKVLKVGDPLDEATDISAMIHEKEQKRALQWLEEAVAAGANVEYGGHVENGILQPTILSGVNARLKVSCEEVFAPIVSVNKIKSVEEGIESINDSMFGLQAGIFTRDIQTAFHASKKLEVGGVMINDIPTYRVDQMPYGGVKQSGTGKEGLKYAIREMTETKLVVWNQEGGI</sequence>
<keyword evidence="2" id="KW-0560">Oxidoreductase</keyword>
<dbReference type="PANTHER" id="PTHR42991:SF1">
    <property type="entry name" value="ALDEHYDE DEHYDROGENASE"/>
    <property type="match status" value="1"/>
</dbReference>
<dbReference type="Gene3D" id="3.40.309.10">
    <property type="entry name" value="Aldehyde Dehydrogenase, Chain A, domain 2"/>
    <property type="match status" value="1"/>
</dbReference>
<proteinExistence type="inferred from homology"/>
<dbReference type="InterPro" id="IPR016163">
    <property type="entry name" value="Ald_DH_C"/>
</dbReference>
<organism evidence="4 5">
    <name type="scientific">Anoxybacillus andreesenii</name>
    <dbReference type="NCBI Taxonomy" id="1325932"/>
    <lineage>
        <taxon>Bacteria</taxon>
        <taxon>Bacillati</taxon>
        <taxon>Bacillota</taxon>
        <taxon>Bacilli</taxon>
        <taxon>Bacillales</taxon>
        <taxon>Anoxybacillaceae</taxon>
        <taxon>Anoxybacillus</taxon>
    </lineage>
</organism>
<evidence type="ECO:0000256" key="2">
    <source>
        <dbReference type="ARBA" id="ARBA00023002"/>
    </source>
</evidence>
<dbReference type="EMBL" id="JAUSTU010000003">
    <property type="protein sequence ID" value="MDQ0154625.1"/>
    <property type="molecule type" value="Genomic_DNA"/>
</dbReference>
<evidence type="ECO:0000256" key="1">
    <source>
        <dbReference type="ARBA" id="ARBA00009986"/>
    </source>
</evidence>
<gene>
    <name evidence="4" type="ORF">J2S07_000929</name>
</gene>
<dbReference type="InterPro" id="IPR016162">
    <property type="entry name" value="Ald_DH_N"/>
</dbReference>
<feature type="domain" description="Aldehyde dehydrogenase" evidence="3">
    <location>
        <begin position="39"/>
        <end position="491"/>
    </location>
</feature>
<dbReference type="Pfam" id="PF00171">
    <property type="entry name" value="Aldedh"/>
    <property type="match status" value="1"/>
</dbReference>
<dbReference type="Proteomes" id="UP001231362">
    <property type="component" value="Unassembled WGS sequence"/>
</dbReference>
<dbReference type="InterPro" id="IPR016161">
    <property type="entry name" value="Ald_DH/histidinol_DH"/>
</dbReference>
<dbReference type="InterPro" id="IPR015590">
    <property type="entry name" value="Aldehyde_DH_dom"/>
</dbReference>
<dbReference type="Gene3D" id="3.40.605.10">
    <property type="entry name" value="Aldehyde Dehydrogenase, Chain A, domain 1"/>
    <property type="match status" value="1"/>
</dbReference>
<accession>A0ABT9V0Z3</accession>
<evidence type="ECO:0000259" key="3">
    <source>
        <dbReference type="Pfam" id="PF00171"/>
    </source>
</evidence>
<dbReference type="SUPFAM" id="SSF53720">
    <property type="entry name" value="ALDH-like"/>
    <property type="match status" value="1"/>
</dbReference>
<protein>
    <submittedName>
        <fullName evidence="4">Acyl-CoA reductase-like NAD-dependent aldehyde dehydrogenase</fullName>
    </submittedName>
</protein>
<dbReference type="PANTHER" id="PTHR42991">
    <property type="entry name" value="ALDEHYDE DEHYDROGENASE"/>
    <property type="match status" value="1"/>
</dbReference>